<gene>
    <name evidence="1" type="ORF">Vadar_018490</name>
</gene>
<reference evidence="1 2" key="1">
    <citation type="journal article" date="2021" name="Hortic Res">
        <title>High-quality reference genome and annotation aids understanding of berry development for evergreen blueberry (Vaccinium darrowii).</title>
        <authorList>
            <person name="Yu J."/>
            <person name="Hulse-Kemp A.M."/>
            <person name="Babiker E."/>
            <person name="Staton M."/>
        </authorList>
    </citation>
    <scope>NUCLEOTIDE SEQUENCE [LARGE SCALE GENOMIC DNA]</scope>
    <source>
        <strain evidence="2">cv. NJ 8807/NJ 8810</strain>
        <tissue evidence="1">Young leaf</tissue>
    </source>
</reference>
<dbReference type="Proteomes" id="UP000828048">
    <property type="component" value="Chromosome 9"/>
</dbReference>
<evidence type="ECO:0000313" key="2">
    <source>
        <dbReference type="Proteomes" id="UP000828048"/>
    </source>
</evidence>
<protein>
    <submittedName>
        <fullName evidence="1">Uncharacterized protein</fullName>
    </submittedName>
</protein>
<accession>A0ACB7ZKZ2</accession>
<name>A0ACB7ZKZ2_9ERIC</name>
<proteinExistence type="predicted"/>
<evidence type="ECO:0000313" key="1">
    <source>
        <dbReference type="EMBL" id="KAH7866299.1"/>
    </source>
</evidence>
<keyword evidence="2" id="KW-1185">Reference proteome</keyword>
<dbReference type="EMBL" id="CM037159">
    <property type="protein sequence ID" value="KAH7866299.1"/>
    <property type="molecule type" value="Genomic_DNA"/>
</dbReference>
<organism evidence="1 2">
    <name type="scientific">Vaccinium darrowii</name>
    <dbReference type="NCBI Taxonomy" id="229202"/>
    <lineage>
        <taxon>Eukaryota</taxon>
        <taxon>Viridiplantae</taxon>
        <taxon>Streptophyta</taxon>
        <taxon>Embryophyta</taxon>
        <taxon>Tracheophyta</taxon>
        <taxon>Spermatophyta</taxon>
        <taxon>Magnoliopsida</taxon>
        <taxon>eudicotyledons</taxon>
        <taxon>Gunneridae</taxon>
        <taxon>Pentapetalae</taxon>
        <taxon>asterids</taxon>
        <taxon>Ericales</taxon>
        <taxon>Ericaceae</taxon>
        <taxon>Vaccinioideae</taxon>
        <taxon>Vaccinieae</taxon>
        <taxon>Vaccinium</taxon>
    </lineage>
</organism>
<comment type="caution">
    <text evidence="1">The sequence shown here is derived from an EMBL/GenBank/DDBJ whole genome shotgun (WGS) entry which is preliminary data.</text>
</comment>
<sequence>MQIILILLAKSPCAFARGNYIHGYVVLDLHSNQLRSEIPMPPVHEYYVDYSREKGLSGAPFIASFKEAEPMSPTLDGRHSYSDEDEIDWLYITATLGYIVGFGVIVRPLLYSKR</sequence>